<feature type="signal peptide" evidence="1">
    <location>
        <begin position="1"/>
        <end position="22"/>
    </location>
</feature>
<dbReference type="PANTHER" id="PTHR37953">
    <property type="entry name" value="UPF0127 PROTEIN MJ1496"/>
    <property type="match status" value="1"/>
</dbReference>
<gene>
    <name evidence="2" type="ORF">IFJ97_00490</name>
</gene>
<evidence type="ECO:0000313" key="3">
    <source>
        <dbReference type="Proteomes" id="UP000598633"/>
    </source>
</evidence>
<comment type="caution">
    <text evidence="2">The sequence shown here is derived from an EMBL/GenBank/DDBJ whole genome shotgun (WGS) entry which is preliminary data.</text>
</comment>
<reference evidence="2 3" key="1">
    <citation type="submission" date="2020-08" db="EMBL/GenBank/DDBJ databases">
        <title>Acidobacteriota in marine sediments use diverse sulfur dissimilation pathways.</title>
        <authorList>
            <person name="Wasmund K."/>
        </authorList>
    </citation>
    <scope>NUCLEOTIDE SEQUENCE [LARGE SCALE GENOMIC DNA]</scope>
    <source>
        <strain evidence="2">MAG AM3-A</strain>
    </source>
</reference>
<keyword evidence="1" id="KW-0732">Signal</keyword>
<dbReference type="InterPro" id="IPR003795">
    <property type="entry name" value="DUF192"/>
</dbReference>
<name>A0A8J6Y3B3_9BACT</name>
<dbReference type="PANTHER" id="PTHR37953:SF1">
    <property type="entry name" value="UPF0127 PROTEIN MJ1496"/>
    <property type="match status" value="1"/>
</dbReference>
<dbReference type="Proteomes" id="UP000598633">
    <property type="component" value="Unassembled WGS sequence"/>
</dbReference>
<dbReference type="Gene3D" id="2.60.120.1140">
    <property type="entry name" value="Protein of unknown function DUF192"/>
    <property type="match status" value="1"/>
</dbReference>
<dbReference type="PROSITE" id="PS51257">
    <property type="entry name" value="PROKAR_LIPOPROTEIN"/>
    <property type="match status" value="1"/>
</dbReference>
<accession>A0A8J6Y3B3</accession>
<evidence type="ECO:0000313" key="2">
    <source>
        <dbReference type="EMBL" id="MBD3869818.1"/>
    </source>
</evidence>
<sequence>MNRTFFFLIAALFTTTACTQPAQTSTADAGEALPPSQIQLPQATLPDGFMVNVELAATPEETTTGLMFRPTLAADRGMLLLWPEERLATIWMMNVLVPLDIIFLDEAGQVVELVVDAQPCKAEPCPRFTTSRPARAVLEMAAGSAAAHALEVGSRIGFDRVSGFPVPVEE</sequence>
<dbReference type="AlphaFoldDB" id="A0A8J6Y3B3"/>
<organism evidence="2 3">
    <name type="scientific">Candidatus Sulfomarinibacter kjeldsenii</name>
    <dbReference type="NCBI Taxonomy" id="2885994"/>
    <lineage>
        <taxon>Bacteria</taxon>
        <taxon>Pseudomonadati</taxon>
        <taxon>Acidobacteriota</taxon>
        <taxon>Thermoanaerobaculia</taxon>
        <taxon>Thermoanaerobaculales</taxon>
        <taxon>Candidatus Sulfomarinibacteraceae</taxon>
        <taxon>Candidatus Sulfomarinibacter</taxon>
    </lineage>
</organism>
<dbReference type="EMBL" id="JACXWA010000007">
    <property type="protein sequence ID" value="MBD3869818.1"/>
    <property type="molecule type" value="Genomic_DNA"/>
</dbReference>
<dbReference type="InterPro" id="IPR038695">
    <property type="entry name" value="Saro_0823-like_sf"/>
</dbReference>
<protein>
    <submittedName>
        <fullName evidence="2">DUF192 domain-containing protein</fullName>
    </submittedName>
</protein>
<proteinExistence type="predicted"/>
<dbReference type="Pfam" id="PF02643">
    <property type="entry name" value="DUF192"/>
    <property type="match status" value="1"/>
</dbReference>
<feature type="chain" id="PRO_5035180595" evidence="1">
    <location>
        <begin position="23"/>
        <end position="170"/>
    </location>
</feature>
<evidence type="ECO:0000256" key="1">
    <source>
        <dbReference type="SAM" id="SignalP"/>
    </source>
</evidence>